<gene>
    <name evidence="2" type="ORF">DZC73_10330</name>
</gene>
<evidence type="ECO:0000313" key="2">
    <source>
        <dbReference type="EMBL" id="RQP25225.1"/>
    </source>
</evidence>
<dbReference type="RefSeq" id="WP_124540134.1">
    <property type="nucleotide sequence ID" value="NZ_QUSW01000002.1"/>
</dbReference>
<feature type="domain" description="TonB C-terminal" evidence="1">
    <location>
        <begin position="94"/>
        <end position="128"/>
    </location>
</feature>
<comment type="caution">
    <text evidence="2">The sequence shown here is derived from an EMBL/GenBank/DDBJ whole genome shotgun (WGS) entry which is preliminary data.</text>
</comment>
<dbReference type="OrthoDB" id="1628901at2"/>
<sequence>MKVLARLDENERDDIIAALSGSDEGVEPAKRCAGMRRYLAALSATPGEAGRTMRRELIVNSFRAAIAPPSTSRSAAASVDGAHHGQFQPGLAVLEYPRAAAKERIEGEMILAITVDESGDATRITISGRKFNKYFATLSDGQHLSVEEMFDPMAINYYRSGKFMRRYKDGKPVSYQAQVPMVWSIKE</sequence>
<dbReference type="Proteomes" id="UP000267464">
    <property type="component" value="Unassembled WGS sequence"/>
</dbReference>
<keyword evidence="3" id="KW-1185">Reference proteome</keyword>
<reference evidence="2 3" key="2">
    <citation type="submission" date="2018-12" db="EMBL/GenBank/DDBJ databases">
        <title>Rhizobacter gummiphilus sp. nov., a rubber-degrading bacterium isolated from the soil of a botanical garden in Japan.</title>
        <authorList>
            <person name="Shunsuke S.S."/>
        </authorList>
    </citation>
    <scope>NUCLEOTIDE SEQUENCE [LARGE SCALE GENOMIC DNA]</scope>
    <source>
        <strain evidence="2 3">S-16</strain>
    </source>
</reference>
<name>A0A3N7K2R3_9BURK</name>
<reference evidence="2 3" key="1">
    <citation type="submission" date="2018-08" db="EMBL/GenBank/DDBJ databases">
        <authorList>
            <person name="Khan S.A."/>
            <person name="Jeon C.O."/>
            <person name="Chun B.H."/>
            <person name="Jeong S.E."/>
        </authorList>
    </citation>
    <scope>NUCLEOTIDE SEQUENCE [LARGE SCALE GENOMIC DNA]</scope>
    <source>
        <strain evidence="2 3">S-16</strain>
    </source>
</reference>
<evidence type="ECO:0000259" key="1">
    <source>
        <dbReference type="Pfam" id="PF03544"/>
    </source>
</evidence>
<dbReference type="SUPFAM" id="SSF74653">
    <property type="entry name" value="TolA/TonB C-terminal domain"/>
    <property type="match status" value="1"/>
</dbReference>
<dbReference type="Gene3D" id="3.30.1150.10">
    <property type="match status" value="1"/>
</dbReference>
<organism evidence="2 3">
    <name type="scientific">Piscinibacter terrae</name>
    <dbReference type="NCBI Taxonomy" id="2496871"/>
    <lineage>
        <taxon>Bacteria</taxon>
        <taxon>Pseudomonadati</taxon>
        <taxon>Pseudomonadota</taxon>
        <taxon>Betaproteobacteria</taxon>
        <taxon>Burkholderiales</taxon>
        <taxon>Sphaerotilaceae</taxon>
        <taxon>Piscinibacter</taxon>
    </lineage>
</organism>
<dbReference type="AlphaFoldDB" id="A0A3N7K2R3"/>
<protein>
    <recommendedName>
        <fullName evidence="1">TonB C-terminal domain-containing protein</fullName>
    </recommendedName>
</protein>
<accession>A0A3N7K2R3</accession>
<dbReference type="InterPro" id="IPR037682">
    <property type="entry name" value="TonB_C"/>
</dbReference>
<dbReference type="EMBL" id="QUSW01000002">
    <property type="protein sequence ID" value="RQP25225.1"/>
    <property type="molecule type" value="Genomic_DNA"/>
</dbReference>
<proteinExistence type="predicted"/>
<dbReference type="GO" id="GO:0055085">
    <property type="term" value="P:transmembrane transport"/>
    <property type="evidence" value="ECO:0007669"/>
    <property type="project" value="InterPro"/>
</dbReference>
<dbReference type="Pfam" id="PF03544">
    <property type="entry name" value="TonB_C"/>
    <property type="match status" value="1"/>
</dbReference>
<evidence type="ECO:0000313" key="3">
    <source>
        <dbReference type="Proteomes" id="UP000267464"/>
    </source>
</evidence>